<feature type="region of interest" description="Disordered" evidence="1">
    <location>
        <begin position="17"/>
        <end position="101"/>
    </location>
</feature>
<dbReference type="EMBL" id="BTRK01000004">
    <property type="protein sequence ID" value="GMR47694.1"/>
    <property type="molecule type" value="Genomic_DNA"/>
</dbReference>
<protein>
    <submittedName>
        <fullName evidence="2">Uncharacterized protein</fullName>
    </submittedName>
</protein>
<feature type="non-terminal residue" evidence="2">
    <location>
        <position position="132"/>
    </location>
</feature>
<feature type="compositionally biased region" description="Low complexity" evidence="1">
    <location>
        <begin position="38"/>
        <end position="55"/>
    </location>
</feature>
<feature type="non-terminal residue" evidence="2">
    <location>
        <position position="1"/>
    </location>
</feature>
<organism evidence="2 3">
    <name type="scientific">Pristionchus mayeri</name>
    <dbReference type="NCBI Taxonomy" id="1317129"/>
    <lineage>
        <taxon>Eukaryota</taxon>
        <taxon>Metazoa</taxon>
        <taxon>Ecdysozoa</taxon>
        <taxon>Nematoda</taxon>
        <taxon>Chromadorea</taxon>
        <taxon>Rhabditida</taxon>
        <taxon>Rhabditina</taxon>
        <taxon>Diplogasteromorpha</taxon>
        <taxon>Diplogasteroidea</taxon>
        <taxon>Neodiplogasteridae</taxon>
        <taxon>Pristionchus</taxon>
    </lineage>
</organism>
<name>A0AAN5CNV1_9BILA</name>
<evidence type="ECO:0000256" key="1">
    <source>
        <dbReference type="SAM" id="MobiDB-lite"/>
    </source>
</evidence>
<feature type="compositionally biased region" description="Polar residues" evidence="1">
    <location>
        <begin position="17"/>
        <end position="26"/>
    </location>
</feature>
<comment type="caution">
    <text evidence="2">The sequence shown here is derived from an EMBL/GenBank/DDBJ whole genome shotgun (WGS) entry which is preliminary data.</text>
</comment>
<dbReference type="AlphaFoldDB" id="A0AAN5CNV1"/>
<sequence>DEIINHIHTDIQHLTTSISNGQNSSDPLHPLISLPSQSNPSLPCIESSSSSPFISEGDEGEERSSPSLPIGTNTLHSTVQSTSMTVNEGETNEKNVVLPSNKKGKRRFNWDLFVMGCVEEQNRMNRGEESNG</sequence>
<keyword evidence="3" id="KW-1185">Reference proteome</keyword>
<proteinExistence type="predicted"/>
<evidence type="ECO:0000313" key="2">
    <source>
        <dbReference type="EMBL" id="GMR47694.1"/>
    </source>
</evidence>
<dbReference type="Proteomes" id="UP001328107">
    <property type="component" value="Unassembled WGS sequence"/>
</dbReference>
<gene>
    <name evidence="2" type="ORF">PMAYCL1PPCAC_17889</name>
</gene>
<feature type="compositionally biased region" description="Polar residues" evidence="1">
    <location>
        <begin position="65"/>
        <end position="89"/>
    </location>
</feature>
<reference evidence="3" key="1">
    <citation type="submission" date="2022-10" db="EMBL/GenBank/DDBJ databases">
        <title>Genome assembly of Pristionchus species.</title>
        <authorList>
            <person name="Yoshida K."/>
            <person name="Sommer R.J."/>
        </authorList>
    </citation>
    <scope>NUCLEOTIDE SEQUENCE [LARGE SCALE GENOMIC DNA]</scope>
    <source>
        <strain evidence="3">RS5460</strain>
    </source>
</reference>
<evidence type="ECO:0000313" key="3">
    <source>
        <dbReference type="Proteomes" id="UP001328107"/>
    </source>
</evidence>
<accession>A0AAN5CNV1</accession>